<organism evidence="1">
    <name type="scientific">Tanacetum cinerariifolium</name>
    <name type="common">Dalmatian daisy</name>
    <name type="synonym">Chrysanthemum cinerariifolium</name>
    <dbReference type="NCBI Taxonomy" id="118510"/>
    <lineage>
        <taxon>Eukaryota</taxon>
        <taxon>Viridiplantae</taxon>
        <taxon>Streptophyta</taxon>
        <taxon>Embryophyta</taxon>
        <taxon>Tracheophyta</taxon>
        <taxon>Spermatophyta</taxon>
        <taxon>Magnoliopsida</taxon>
        <taxon>eudicotyledons</taxon>
        <taxon>Gunneridae</taxon>
        <taxon>Pentapetalae</taxon>
        <taxon>asterids</taxon>
        <taxon>campanulids</taxon>
        <taxon>Asterales</taxon>
        <taxon>Asteraceae</taxon>
        <taxon>Asteroideae</taxon>
        <taxon>Anthemideae</taxon>
        <taxon>Anthemidinae</taxon>
        <taxon>Tanacetum</taxon>
    </lineage>
</organism>
<dbReference type="InterPro" id="IPR043502">
    <property type="entry name" value="DNA/RNA_pol_sf"/>
</dbReference>
<name>A0A6L2LSW8_TANCI</name>
<dbReference type="AlphaFoldDB" id="A0A6L2LSW8"/>
<protein>
    <submittedName>
        <fullName evidence="1">Putative reverse transcriptase domain-containing protein</fullName>
    </submittedName>
</protein>
<accession>A0A6L2LSW8</accession>
<keyword evidence="1" id="KW-0808">Transferase</keyword>
<evidence type="ECO:0000313" key="1">
    <source>
        <dbReference type="EMBL" id="GEU64037.1"/>
    </source>
</evidence>
<gene>
    <name evidence="1" type="ORF">Tci_036015</name>
</gene>
<reference evidence="1" key="1">
    <citation type="journal article" date="2019" name="Sci. Rep.">
        <title>Draft genome of Tanacetum cinerariifolium, the natural source of mosquito coil.</title>
        <authorList>
            <person name="Yamashiro T."/>
            <person name="Shiraishi A."/>
            <person name="Satake H."/>
            <person name="Nakayama K."/>
        </authorList>
    </citation>
    <scope>NUCLEOTIDE SEQUENCE</scope>
</reference>
<dbReference type="GO" id="GO:0003964">
    <property type="term" value="F:RNA-directed DNA polymerase activity"/>
    <property type="evidence" value="ECO:0007669"/>
    <property type="project" value="UniProtKB-KW"/>
</dbReference>
<dbReference type="EMBL" id="BKCJ010004952">
    <property type="protein sequence ID" value="GEU64037.1"/>
    <property type="molecule type" value="Genomic_DNA"/>
</dbReference>
<sequence length="184" mass="21297">MKRPPTEDDESYTGDEHDETIKEFMDNELVRESIWRVDSIDMAYSEDQKVEEYAYLYNNKNFLIIISSKVSEKEKGLLLQVLEKRKGAIAWKMSDIKGISSSFCTHKILMEEDFKPVIQFQMRLNPKVQDVVKNEIVKLLDSGLIYPISNSPCVNPIHVVMKKGGMIVVLNDNNELIRPRTVTR</sequence>
<keyword evidence="1" id="KW-0695">RNA-directed DNA polymerase</keyword>
<dbReference type="Gene3D" id="3.10.10.10">
    <property type="entry name" value="HIV Type 1 Reverse Transcriptase, subunit A, domain 1"/>
    <property type="match status" value="1"/>
</dbReference>
<proteinExistence type="predicted"/>
<comment type="caution">
    <text evidence="1">The sequence shown here is derived from an EMBL/GenBank/DDBJ whole genome shotgun (WGS) entry which is preliminary data.</text>
</comment>
<keyword evidence="1" id="KW-0548">Nucleotidyltransferase</keyword>
<dbReference type="SUPFAM" id="SSF56672">
    <property type="entry name" value="DNA/RNA polymerases"/>
    <property type="match status" value="1"/>
</dbReference>